<feature type="transmembrane region" description="Helical" evidence="1">
    <location>
        <begin position="131"/>
        <end position="153"/>
    </location>
</feature>
<evidence type="ECO:0000256" key="1">
    <source>
        <dbReference type="SAM" id="Phobius"/>
    </source>
</evidence>
<organism evidence="2 3">
    <name type="scientific">Kitasatospora paranensis</name>
    <dbReference type="NCBI Taxonomy" id="258053"/>
    <lineage>
        <taxon>Bacteria</taxon>
        <taxon>Bacillati</taxon>
        <taxon>Actinomycetota</taxon>
        <taxon>Actinomycetes</taxon>
        <taxon>Kitasatosporales</taxon>
        <taxon>Streptomycetaceae</taxon>
        <taxon>Kitasatospora</taxon>
    </lineage>
</organism>
<protein>
    <submittedName>
        <fullName evidence="2">Uncharacterized protein</fullName>
    </submittedName>
</protein>
<evidence type="ECO:0000313" key="2">
    <source>
        <dbReference type="EMBL" id="MFC7178289.1"/>
    </source>
</evidence>
<sequence length="168" mass="16180">TGGGAGAAAAGALGTASADLAARRLRRTGLAHLGATATITGFRARMRPLLPLAAAAQLAVVGALTLALRPPAATPAGAAGWAGQAVLALLFLLAAVVRHGGRPGVAAAGLAACGAVAGLLHLVPVPTGPAAVLWAASGAVAVAVSAAYAWALLSRPQAYRAVPRRRGA</sequence>
<reference evidence="3" key="1">
    <citation type="journal article" date="2019" name="Int. J. Syst. Evol. Microbiol.">
        <title>The Global Catalogue of Microorganisms (GCM) 10K type strain sequencing project: providing services to taxonomists for standard genome sequencing and annotation.</title>
        <authorList>
            <consortium name="The Broad Institute Genomics Platform"/>
            <consortium name="The Broad Institute Genome Sequencing Center for Infectious Disease"/>
            <person name="Wu L."/>
            <person name="Ma J."/>
        </authorList>
    </citation>
    <scope>NUCLEOTIDE SEQUENCE [LARGE SCALE GENOMIC DNA]</scope>
    <source>
        <strain evidence="3">CGMCC 1.12859</strain>
    </source>
</reference>
<feature type="transmembrane region" description="Helical" evidence="1">
    <location>
        <begin position="104"/>
        <end position="125"/>
    </location>
</feature>
<feature type="non-terminal residue" evidence="2">
    <location>
        <position position="1"/>
    </location>
</feature>
<keyword evidence="1" id="KW-0472">Membrane</keyword>
<keyword evidence="3" id="KW-1185">Reference proteome</keyword>
<comment type="caution">
    <text evidence="2">The sequence shown here is derived from an EMBL/GenBank/DDBJ whole genome shotgun (WGS) entry which is preliminary data.</text>
</comment>
<gene>
    <name evidence="2" type="ORF">ACFQMG_01780</name>
</gene>
<dbReference type="Proteomes" id="UP001596435">
    <property type="component" value="Unassembled WGS sequence"/>
</dbReference>
<evidence type="ECO:0000313" key="3">
    <source>
        <dbReference type="Proteomes" id="UP001596435"/>
    </source>
</evidence>
<feature type="transmembrane region" description="Helical" evidence="1">
    <location>
        <begin position="49"/>
        <end position="68"/>
    </location>
</feature>
<feature type="transmembrane region" description="Helical" evidence="1">
    <location>
        <begin position="80"/>
        <end position="97"/>
    </location>
</feature>
<keyword evidence="1" id="KW-0812">Transmembrane</keyword>
<name>A0ABW2FQ78_9ACTN</name>
<proteinExistence type="predicted"/>
<keyword evidence="1" id="KW-1133">Transmembrane helix</keyword>
<dbReference type="EMBL" id="JBHTAJ010000003">
    <property type="protein sequence ID" value="MFC7178289.1"/>
    <property type="molecule type" value="Genomic_DNA"/>
</dbReference>
<accession>A0ABW2FQ78</accession>